<feature type="domain" description="GGDEF" evidence="4">
    <location>
        <begin position="145"/>
        <end position="282"/>
    </location>
</feature>
<dbReference type="InterPro" id="IPR043128">
    <property type="entry name" value="Rev_trsase/Diguanyl_cyclase"/>
</dbReference>
<dbReference type="EC" id="2.7.7.65" evidence="1"/>
<dbReference type="GO" id="GO:0052621">
    <property type="term" value="F:diguanylate cyclase activity"/>
    <property type="evidence" value="ECO:0007669"/>
    <property type="project" value="UniProtKB-EC"/>
</dbReference>
<evidence type="ECO:0000313" key="6">
    <source>
        <dbReference type="Proteomes" id="UP000254889"/>
    </source>
</evidence>
<dbReference type="SUPFAM" id="SSF55073">
    <property type="entry name" value="Nucleotide cyclase"/>
    <property type="match status" value="1"/>
</dbReference>
<keyword evidence="6" id="KW-1185">Reference proteome</keyword>
<evidence type="ECO:0000256" key="1">
    <source>
        <dbReference type="ARBA" id="ARBA00012528"/>
    </source>
</evidence>
<evidence type="ECO:0000256" key="3">
    <source>
        <dbReference type="SAM" id="Phobius"/>
    </source>
</evidence>
<keyword evidence="3" id="KW-0472">Membrane</keyword>
<dbReference type="InterPro" id="IPR029787">
    <property type="entry name" value="Nucleotide_cyclase"/>
</dbReference>
<gene>
    <name evidence="5" type="ORF">DW352_03155</name>
</gene>
<organism evidence="5 6">
    <name type="scientific">Pseudolabrys taiwanensis</name>
    <dbReference type="NCBI Taxonomy" id="331696"/>
    <lineage>
        <taxon>Bacteria</taxon>
        <taxon>Pseudomonadati</taxon>
        <taxon>Pseudomonadota</taxon>
        <taxon>Alphaproteobacteria</taxon>
        <taxon>Hyphomicrobiales</taxon>
        <taxon>Xanthobacteraceae</taxon>
        <taxon>Pseudolabrys</taxon>
    </lineage>
</organism>
<evidence type="ECO:0000313" key="5">
    <source>
        <dbReference type="EMBL" id="AXK83835.1"/>
    </source>
</evidence>
<dbReference type="GO" id="GO:0005886">
    <property type="term" value="C:plasma membrane"/>
    <property type="evidence" value="ECO:0007669"/>
    <property type="project" value="TreeGrafter"/>
</dbReference>
<feature type="transmembrane region" description="Helical" evidence="3">
    <location>
        <begin position="18"/>
        <end position="38"/>
    </location>
</feature>
<proteinExistence type="predicted"/>
<keyword evidence="3" id="KW-0812">Transmembrane</keyword>
<sequence>MAVFIVVGMVSRMTIMTVYPVTAFLWPTLIVSIVFIIYVYLPIRFFVAAALAAAFSVVAPAWWFFVAGTTLPLEQMLRASVWLVFANALGFLAANSIQRAQRERYAQSLLLKELLSTDAMTGIGNRRRFDDALEREWRRCSRSGKPLSLLMIDVDHFKAYNDHHGHLQGDECLRQVAKLLVESVGRPADLVARYGGEEFVCLLPEIAEEGARAVAAKCMMAIARAAIPHAGLPAAAKLTISIGAATGHEVALHSPGALVALADKLLYCAKRAGRDQVVTGVL</sequence>
<dbReference type="OrthoDB" id="9812260at2"/>
<accession>A0A346A3T8</accession>
<dbReference type="PANTHER" id="PTHR45138:SF9">
    <property type="entry name" value="DIGUANYLATE CYCLASE DGCM-RELATED"/>
    <property type="match status" value="1"/>
</dbReference>
<reference evidence="5 6" key="1">
    <citation type="submission" date="2018-07" db="EMBL/GenBank/DDBJ databases">
        <authorList>
            <person name="Quirk P.G."/>
            <person name="Krulwich T.A."/>
        </authorList>
    </citation>
    <scope>NUCLEOTIDE SEQUENCE [LARGE SCALE GENOMIC DNA]</scope>
    <source>
        <strain evidence="5 6">CC-BB4</strain>
    </source>
</reference>
<name>A0A346A3T8_9HYPH</name>
<dbReference type="GO" id="GO:0043709">
    <property type="term" value="P:cell adhesion involved in single-species biofilm formation"/>
    <property type="evidence" value="ECO:0007669"/>
    <property type="project" value="TreeGrafter"/>
</dbReference>
<dbReference type="NCBIfam" id="TIGR00254">
    <property type="entry name" value="GGDEF"/>
    <property type="match status" value="1"/>
</dbReference>
<keyword evidence="3" id="KW-1133">Transmembrane helix</keyword>
<evidence type="ECO:0000259" key="4">
    <source>
        <dbReference type="PROSITE" id="PS50887"/>
    </source>
</evidence>
<feature type="transmembrane region" description="Helical" evidence="3">
    <location>
        <begin position="77"/>
        <end position="97"/>
    </location>
</feature>
<dbReference type="FunFam" id="3.30.70.270:FF:000001">
    <property type="entry name" value="Diguanylate cyclase domain protein"/>
    <property type="match status" value="1"/>
</dbReference>
<dbReference type="PANTHER" id="PTHR45138">
    <property type="entry name" value="REGULATORY COMPONENTS OF SENSORY TRANSDUCTION SYSTEM"/>
    <property type="match status" value="1"/>
</dbReference>
<protein>
    <recommendedName>
        <fullName evidence="1">diguanylate cyclase</fullName>
        <ecNumber evidence="1">2.7.7.65</ecNumber>
    </recommendedName>
</protein>
<dbReference type="Pfam" id="PF00990">
    <property type="entry name" value="GGDEF"/>
    <property type="match status" value="1"/>
</dbReference>
<dbReference type="PROSITE" id="PS50887">
    <property type="entry name" value="GGDEF"/>
    <property type="match status" value="1"/>
</dbReference>
<dbReference type="Proteomes" id="UP000254889">
    <property type="component" value="Chromosome"/>
</dbReference>
<dbReference type="EMBL" id="CP031417">
    <property type="protein sequence ID" value="AXK83835.1"/>
    <property type="molecule type" value="Genomic_DNA"/>
</dbReference>
<dbReference type="CDD" id="cd01949">
    <property type="entry name" value="GGDEF"/>
    <property type="match status" value="1"/>
</dbReference>
<dbReference type="AlphaFoldDB" id="A0A346A3T8"/>
<feature type="transmembrane region" description="Helical" evidence="3">
    <location>
        <begin position="45"/>
        <end position="65"/>
    </location>
</feature>
<evidence type="ECO:0000256" key="2">
    <source>
        <dbReference type="ARBA" id="ARBA00034247"/>
    </source>
</evidence>
<dbReference type="Gene3D" id="3.30.70.270">
    <property type="match status" value="1"/>
</dbReference>
<dbReference type="InterPro" id="IPR050469">
    <property type="entry name" value="Diguanylate_Cyclase"/>
</dbReference>
<dbReference type="KEGG" id="ptaw:DW352_03155"/>
<dbReference type="InterPro" id="IPR000160">
    <property type="entry name" value="GGDEF_dom"/>
</dbReference>
<comment type="catalytic activity">
    <reaction evidence="2">
        <text>2 GTP = 3',3'-c-di-GMP + 2 diphosphate</text>
        <dbReference type="Rhea" id="RHEA:24898"/>
        <dbReference type="ChEBI" id="CHEBI:33019"/>
        <dbReference type="ChEBI" id="CHEBI:37565"/>
        <dbReference type="ChEBI" id="CHEBI:58805"/>
        <dbReference type="EC" id="2.7.7.65"/>
    </reaction>
</comment>
<dbReference type="GO" id="GO:1902201">
    <property type="term" value="P:negative regulation of bacterial-type flagellum-dependent cell motility"/>
    <property type="evidence" value="ECO:0007669"/>
    <property type="project" value="TreeGrafter"/>
</dbReference>
<dbReference type="SMART" id="SM00267">
    <property type="entry name" value="GGDEF"/>
    <property type="match status" value="1"/>
</dbReference>